<reference evidence="1 2" key="1">
    <citation type="submission" date="2019-01" db="EMBL/GenBank/DDBJ databases">
        <title>Draft genome sequence of Psathyrella aberdarensis IHI B618.</title>
        <authorList>
            <person name="Buettner E."/>
            <person name="Kellner H."/>
        </authorList>
    </citation>
    <scope>NUCLEOTIDE SEQUENCE [LARGE SCALE GENOMIC DNA]</scope>
    <source>
        <strain evidence="1 2">IHI B618</strain>
    </source>
</reference>
<dbReference type="STRING" id="2316362.A0A4Q2DDV6"/>
<evidence type="ECO:0000313" key="1">
    <source>
        <dbReference type="EMBL" id="RXW17897.1"/>
    </source>
</evidence>
<dbReference type="OrthoDB" id="3252135at2759"/>
<evidence type="ECO:0000313" key="2">
    <source>
        <dbReference type="Proteomes" id="UP000290288"/>
    </source>
</evidence>
<name>A0A4Q2DDV6_9AGAR</name>
<dbReference type="AlphaFoldDB" id="A0A4Q2DDV6"/>
<proteinExistence type="predicted"/>
<gene>
    <name evidence="1" type="ORF">EST38_g7955</name>
</gene>
<comment type="caution">
    <text evidence="1">The sequence shown here is derived from an EMBL/GenBank/DDBJ whole genome shotgun (WGS) entry which is preliminary data.</text>
</comment>
<evidence type="ECO:0008006" key="3">
    <source>
        <dbReference type="Google" id="ProtNLM"/>
    </source>
</evidence>
<organism evidence="1 2">
    <name type="scientific">Candolleomyces aberdarensis</name>
    <dbReference type="NCBI Taxonomy" id="2316362"/>
    <lineage>
        <taxon>Eukaryota</taxon>
        <taxon>Fungi</taxon>
        <taxon>Dikarya</taxon>
        <taxon>Basidiomycota</taxon>
        <taxon>Agaricomycotina</taxon>
        <taxon>Agaricomycetes</taxon>
        <taxon>Agaricomycetidae</taxon>
        <taxon>Agaricales</taxon>
        <taxon>Agaricineae</taxon>
        <taxon>Psathyrellaceae</taxon>
        <taxon>Candolleomyces</taxon>
    </lineage>
</organism>
<dbReference type="EMBL" id="SDEE01000305">
    <property type="protein sequence ID" value="RXW17897.1"/>
    <property type="molecule type" value="Genomic_DNA"/>
</dbReference>
<accession>A0A4Q2DDV6</accession>
<keyword evidence="2" id="KW-1185">Reference proteome</keyword>
<sequence>MAVAPAVVDRESDSELCSCVLNALTHTLPPYTPSPPAPSYSDHPACGETSLHYAAGGRFRPRNPASTFVKQFAKATIVLRGQEPNVRTPWYGRDEVISGFVTFENACRVSQVDILVEGKLDIMMAEGISKVTTLVNSSSTLWKRTSPSDSCPEQVEFAFSLPGSYQSGDATYSLPPSFQEQNLGGAFNSIRSSYRIRVTVTKTPKNRFSFEKTEHLFLSFDYLPRSRSTDPTTTLPGCIANIKQLPNEWYQVTSIVPVEPQPHLEPVFSNLFVPAARVYPLTDPIPFHVEASGRRESLRALLSTNQPESPPTSPISPSRPLSLVNGKTISCLQKCEPKGLRVYIVRQIRVEIKKKKALKNIVLAYGEMESVPPVMDTCRCGLGDACVTPEYLSWTGTLKPSSDVKTGGFETEFVKVADYVALAIGDSEVPWKDITNSVGIKLVTDSWEDPEPELALHDVLL</sequence>
<protein>
    <recommendedName>
        <fullName evidence="3">Arrestin-like N-terminal domain-containing protein</fullName>
    </recommendedName>
</protein>
<dbReference type="Proteomes" id="UP000290288">
    <property type="component" value="Unassembled WGS sequence"/>
</dbReference>